<accession>A0A0B0N0Y9</accession>
<organism evidence="1 2">
    <name type="scientific">Gossypium arboreum</name>
    <name type="common">Tree cotton</name>
    <name type="synonym">Gossypium nanking</name>
    <dbReference type="NCBI Taxonomy" id="29729"/>
    <lineage>
        <taxon>Eukaryota</taxon>
        <taxon>Viridiplantae</taxon>
        <taxon>Streptophyta</taxon>
        <taxon>Embryophyta</taxon>
        <taxon>Tracheophyta</taxon>
        <taxon>Spermatophyta</taxon>
        <taxon>Magnoliopsida</taxon>
        <taxon>eudicotyledons</taxon>
        <taxon>Gunneridae</taxon>
        <taxon>Pentapetalae</taxon>
        <taxon>rosids</taxon>
        <taxon>malvids</taxon>
        <taxon>Malvales</taxon>
        <taxon>Malvaceae</taxon>
        <taxon>Malvoideae</taxon>
        <taxon>Gossypium</taxon>
    </lineage>
</organism>
<dbReference type="Proteomes" id="UP000032142">
    <property type="component" value="Unassembled WGS sequence"/>
</dbReference>
<gene>
    <name evidence="1" type="ORF">F383_35211</name>
</gene>
<proteinExistence type="predicted"/>
<sequence>MLSTSRPIPIFHCPRFWIQVMSSGIISKVYHTIDCLRYFIS</sequence>
<comment type="caution">
    <text evidence="1">The sequence shown here is derived from an EMBL/GenBank/DDBJ whole genome shotgun (WGS) entry which is preliminary data.</text>
</comment>
<keyword evidence="2" id="KW-1185">Reference proteome</keyword>
<evidence type="ECO:0000313" key="2">
    <source>
        <dbReference type="Proteomes" id="UP000032142"/>
    </source>
</evidence>
<dbReference type="EMBL" id="JRRC01487901">
    <property type="protein sequence ID" value="KHG08058.1"/>
    <property type="molecule type" value="Genomic_DNA"/>
</dbReference>
<protein>
    <submittedName>
        <fullName evidence="1">Uncharacterized protein</fullName>
    </submittedName>
</protein>
<evidence type="ECO:0000313" key="1">
    <source>
        <dbReference type="EMBL" id="KHG08058.1"/>
    </source>
</evidence>
<name>A0A0B0N0Y9_GOSAR</name>
<reference evidence="2" key="1">
    <citation type="submission" date="2014-09" db="EMBL/GenBank/DDBJ databases">
        <authorList>
            <person name="Mudge J."/>
            <person name="Ramaraj T."/>
            <person name="Lindquist I.E."/>
            <person name="Bharti A.K."/>
            <person name="Sundararajan A."/>
            <person name="Cameron C.T."/>
            <person name="Woodward J.E."/>
            <person name="May G.D."/>
            <person name="Brubaker C."/>
            <person name="Broadhvest J."/>
            <person name="Wilkins T.A."/>
        </authorList>
    </citation>
    <scope>NUCLEOTIDE SEQUENCE</scope>
    <source>
        <strain evidence="2">cv. AKA8401</strain>
    </source>
</reference>
<dbReference type="AlphaFoldDB" id="A0A0B0N0Y9"/>